<accession>A0A1H8ATH6</accession>
<evidence type="ECO:0000313" key="1">
    <source>
        <dbReference type="EMBL" id="SEM73264.1"/>
    </source>
</evidence>
<organism evidence="1 2">
    <name type="scientific">Sphingomonas gellani</name>
    <dbReference type="NCBI Taxonomy" id="1166340"/>
    <lineage>
        <taxon>Bacteria</taxon>
        <taxon>Pseudomonadati</taxon>
        <taxon>Pseudomonadota</taxon>
        <taxon>Alphaproteobacteria</taxon>
        <taxon>Sphingomonadales</taxon>
        <taxon>Sphingomonadaceae</taxon>
        <taxon>Sphingomonas</taxon>
    </lineage>
</organism>
<evidence type="ECO:0008006" key="3">
    <source>
        <dbReference type="Google" id="ProtNLM"/>
    </source>
</evidence>
<dbReference type="Proteomes" id="UP000199206">
    <property type="component" value="Unassembled WGS sequence"/>
</dbReference>
<dbReference type="RefSeq" id="WP_170841847.1">
    <property type="nucleotide sequence ID" value="NZ_FOCF01000002.1"/>
</dbReference>
<dbReference type="NCBIfam" id="NF033894">
    <property type="entry name" value="Eex_IncN"/>
    <property type="match status" value="1"/>
</dbReference>
<sequence length="74" mass="8333">MKQVALISITLILSGCTQESRSVSFYREHPAVLDQRLSECVARFDSSEDCRNVKQAFYDREGTPSRNGVTIGKH</sequence>
<dbReference type="InterPro" id="IPR047937">
    <property type="entry name" value="Eex_IncN-like"/>
</dbReference>
<evidence type="ECO:0000313" key="2">
    <source>
        <dbReference type="Proteomes" id="UP000199206"/>
    </source>
</evidence>
<dbReference type="PROSITE" id="PS51257">
    <property type="entry name" value="PROKAR_LIPOPROTEIN"/>
    <property type="match status" value="1"/>
</dbReference>
<protein>
    <recommendedName>
        <fullName evidence="3">Entry exclusion lipoprotein TrbK</fullName>
    </recommendedName>
</protein>
<keyword evidence="2" id="KW-1185">Reference proteome</keyword>
<dbReference type="AlphaFoldDB" id="A0A1H8ATH6"/>
<gene>
    <name evidence="1" type="ORF">SAMN05192583_1029</name>
</gene>
<reference evidence="2" key="1">
    <citation type="submission" date="2016-10" db="EMBL/GenBank/DDBJ databases">
        <authorList>
            <person name="Varghese N."/>
            <person name="Submissions S."/>
        </authorList>
    </citation>
    <scope>NUCLEOTIDE SEQUENCE [LARGE SCALE GENOMIC DNA]</scope>
    <source>
        <strain evidence="2">S6-262</strain>
    </source>
</reference>
<dbReference type="EMBL" id="FOCF01000002">
    <property type="protein sequence ID" value="SEM73264.1"/>
    <property type="molecule type" value="Genomic_DNA"/>
</dbReference>
<name>A0A1H8ATH6_9SPHN</name>
<proteinExistence type="predicted"/>